<evidence type="ECO:0000313" key="3">
    <source>
        <dbReference type="Proteomes" id="UP000009881"/>
    </source>
</evidence>
<reference evidence="2 3" key="1">
    <citation type="journal article" date="2013" name="Genome Announc.">
        <title>Draft Genome Sequence of an Alphaproteobacterium, Caenispirillum salinarum AK4(T), Isolated from a Solar Saltern.</title>
        <authorList>
            <person name="Khatri I."/>
            <person name="Singh A."/>
            <person name="Korpole S."/>
            <person name="Pinnaka A.K."/>
            <person name="Subramanian S."/>
        </authorList>
    </citation>
    <scope>NUCLEOTIDE SEQUENCE [LARGE SCALE GENOMIC DNA]</scope>
    <source>
        <strain evidence="2 3">AK4</strain>
    </source>
</reference>
<keyword evidence="3" id="KW-1185">Reference proteome</keyword>
<name>K9GPI8_9PROT</name>
<comment type="caution">
    <text evidence="2">The sequence shown here is derived from an EMBL/GenBank/DDBJ whole genome shotgun (WGS) entry which is preliminary data.</text>
</comment>
<dbReference type="EMBL" id="ANHY01000021">
    <property type="protein sequence ID" value="EKV27037.1"/>
    <property type="molecule type" value="Genomic_DNA"/>
</dbReference>
<dbReference type="SUPFAM" id="SSF51730">
    <property type="entry name" value="FAD-linked oxidoreductase"/>
    <property type="match status" value="1"/>
</dbReference>
<protein>
    <submittedName>
        <fullName evidence="2">5,10-methylenetetrahydrofolate reductase</fullName>
    </submittedName>
</protein>
<proteinExistence type="predicted"/>
<dbReference type="GO" id="GO:0016491">
    <property type="term" value="F:oxidoreductase activity"/>
    <property type="evidence" value="ECO:0007669"/>
    <property type="project" value="UniProtKB-KW"/>
</dbReference>
<dbReference type="STRING" id="1238182.C882_1966"/>
<dbReference type="Proteomes" id="UP000009881">
    <property type="component" value="Unassembled WGS sequence"/>
</dbReference>
<dbReference type="Gene3D" id="3.20.20.220">
    <property type="match status" value="1"/>
</dbReference>
<gene>
    <name evidence="2" type="ORF">C882_1966</name>
</gene>
<keyword evidence="1" id="KW-0560">Oxidoreductase</keyword>
<evidence type="ECO:0000313" key="2">
    <source>
        <dbReference type="EMBL" id="EKV27037.1"/>
    </source>
</evidence>
<sequence>MRALSRSFSTEVTPRAARALSRFDALLPHGTAVYVPHLPGLDYEAVVPPLCARLKAEGMVPVPHLAVRAVPSREALDRWLAALVDRGGVDRLLLLAGGTETPAGPFASTLPVLDDGILLRHGLTTLGVAGHPEGHPQASAEELARALKAKQDYAAETGSTLWITTQFTFSATPVVGWLRAIRAAGITLPVRVGLPGPASPRTLLRYALSCGIGASLTALRRRPGAAAGLLGTWTPEAMIRDIAAAAVAEPQSAPQGLHAFPFGGVETTAHWFRALSGQRAEEEAQSFSRAQRGRETRIGS</sequence>
<dbReference type="AlphaFoldDB" id="K9GPI8"/>
<organism evidence="2 3">
    <name type="scientific">Caenispirillum salinarum AK4</name>
    <dbReference type="NCBI Taxonomy" id="1238182"/>
    <lineage>
        <taxon>Bacteria</taxon>
        <taxon>Pseudomonadati</taxon>
        <taxon>Pseudomonadota</taxon>
        <taxon>Alphaproteobacteria</taxon>
        <taxon>Rhodospirillales</taxon>
        <taxon>Novispirillaceae</taxon>
        <taxon>Caenispirillum</taxon>
    </lineage>
</organism>
<evidence type="ECO:0000256" key="1">
    <source>
        <dbReference type="ARBA" id="ARBA00023002"/>
    </source>
</evidence>
<dbReference type="InterPro" id="IPR029041">
    <property type="entry name" value="FAD-linked_oxidoreductase-like"/>
</dbReference>
<dbReference type="PATRIC" id="fig|1238182.3.peg.3920"/>
<dbReference type="eggNOG" id="COG0685">
    <property type="taxonomic scope" value="Bacteria"/>
</dbReference>
<accession>K9GPI8</accession>